<dbReference type="Gene3D" id="3.30.450.20">
    <property type="entry name" value="PAS domain"/>
    <property type="match status" value="1"/>
</dbReference>
<dbReference type="InterPro" id="IPR035965">
    <property type="entry name" value="PAS-like_dom_sf"/>
</dbReference>
<name>A0ABN6MPS2_9BACT</name>
<dbReference type="InterPro" id="IPR012312">
    <property type="entry name" value="Hemerythrin-like"/>
</dbReference>
<dbReference type="EMBL" id="AP025591">
    <property type="protein sequence ID" value="BDG03021.1"/>
    <property type="molecule type" value="Genomic_DNA"/>
</dbReference>
<keyword evidence="6" id="KW-1185">Reference proteome</keyword>
<accession>A0ABN6MPS2</accession>
<gene>
    <name evidence="5" type="ORF">AMOR_20170</name>
</gene>
<feature type="domain" description="Hemerythrin-like" evidence="2">
    <location>
        <begin position="106"/>
        <end position="228"/>
    </location>
</feature>
<organism evidence="5 6">
    <name type="scientific">Anaeromyxobacter oryzae</name>
    <dbReference type="NCBI Taxonomy" id="2918170"/>
    <lineage>
        <taxon>Bacteria</taxon>
        <taxon>Pseudomonadati</taxon>
        <taxon>Myxococcota</taxon>
        <taxon>Myxococcia</taxon>
        <taxon>Myxococcales</taxon>
        <taxon>Cystobacterineae</taxon>
        <taxon>Anaeromyxobacteraceae</taxon>
        <taxon>Anaeromyxobacter</taxon>
    </lineage>
</organism>
<evidence type="ECO:0000259" key="3">
    <source>
        <dbReference type="Pfam" id="PF04282"/>
    </source>
</evidence>
<dbReference type="Pfam" id="PF01814">
    <property type="entry name" value="Hemerythrin"/>
    <property type="match status" value="1"/>
</dbReference>
<proteinExistence type="predicted"/>
<evidence type="ECO:0000259" key="4">
    <source>
        <dbReference type="Pfam" id="PF10006"/>
    </source>
</evidence>
<evidence type="ECO:0000313" key="5">
    <source>
        <dbReference type="EMBL" id="BDG03021.1"/>
    </source>
</evidence>
<feature type="compositionally biased region" description="Low complexity" evidence="1">
    <location>
        <begin position="422"/>
        <end position="439"/>
    </location>
</feature>
<protein>
    <recommendedName>
        <fullName evidence="7">Hemerythrin HHE cation binding domain protein</fullName>
    </recommendedName>
</protein>
<dbReference type="Pfam" id="PF13596">
    <property type="entry name" value="PAS_10"/>
    <property type="match status" value="1"/>
</dbReference>
<dbReference type="Pfam" id="PF10006">
    <property type="entry name" value="DUF2249"/>
    <property type="match status" value="1"/>
</dbReference>
<feature type="region of interest" description="Disordered" evidence="1">
    <location>
        <begin position="410"/>
        <end position="444"/>
    </location>
</feature>
<evidence type="ECO:0000313" key="6">
    <source>
        <dbReference type="Proteomes" id="UP001162891"/>
    </source>
</evidence>
<dbReference type="PANTHER" id="PTHR39966:SF3">
    <property type="entry name" value="DUF438 DOMAIN-CONTAINING PROTEIN"/>
    <property type="match status" value="1"/>
</dbReference>
<evidence type="ECO:0000256" key="1">
    <source>
        <dbReference type="SAM" id="MobiDB-lite"/>
    </source>
</evidence>
<dbReference type="Pfam" id="PF04282">
    <property type="entry name" value="DUF438"/>
    <property type="match status" value="1"/>
</dbReference>
<dbReference type="PANTHER" id="PTHR39966">
    <property type="entry name" value="BLL2471 PROTEIN-RELATED"/>
    <property type="match status" value="1"/>
</dbReference>
<dbReference type="InterPro" id="IPR007380">
    <property type="entry name" value="DUF438"/>
</dbReference>
<dbReference type="InterPro" id="IPR018720">
    <property type="entry name" value="DUF2249"/>
</dbReference>
<feature type="domain" description="DUF438" evidence="3">
    <location>
        <begin position="16"/>
        <end position="81"/>
    </location>
</feature>
<evidence type="ECO:0000259" key="2">
    <source>
        <dbReference type="Pfam" id="PF01814"/>
    </source>
</evidence>
<dbReference type="RefSeq" id="WP_248360700.1">
    <property type="nucleotide sequence ID" value="NZ_AP025591.1"/>
</dbReference>
<feature type="domain" description="DUF2249" evidence="4">
    <location>
        <begin position="456"/>
        <end position="521"/>
    </location>
</feature>
<reference evidence="6" key="1">
    <citation type="journal article" date="2022" name="Int. J. Syst. Evol. Microbiol.">
        <title>Anaeromyxobacter oryzae sp. nov., Anaeromyxobacter diazotrophicus sp. nov. and Anaeromyxobacter paludicola sp. nov., isolated from paddy soils.</title>
        <authorList>
            <person name="Itoh H."/>
            <person name="Xu Z."/>
            <person name="Mise K."/>
            <person name="Masuda Y."/>
            <person name="Ushijima N."/>
            <person name="Hayakawa C."/>
            <person name="Shiratori Y."/>
            <person name="Senoo K."/>
        </authorList>
    </citation>
    <scope>NUCLEOTIDE SEQUENCE [LARGE SCALE GENOMIC DNA]</scope>
    <source>
        <strain evidence="6">Red232</strain>
    </source>
</reference>
<sequence>MSELIETGAPDRKDVLKRLILDLHAGTTPDVVQRQLVRLLGQVPYGLVVEVEQELVEDGMPPEEVTRLCHLHSAALSGAIDTSLARRPPPGHPAQILSAENAALLREAGALLHLCGRIEVLADGDDAGPDLLSARVRVNALADVEKHYQRKEHLLFPFLEAHGITAPPQVMWGKHDEARALLRGALAALASASGATAARAIAEGSLQPFAEAIRDMVDKEEKILLPMCLDVLEEREWWEIARQSDELGWCLVEPEAEWRPAGVAVDEAAAGAGKVRLPTGTLAHAQLEAILGALPLDATFVDAEDRVRWFSHGKDRVFSRSRAVLGRKVQLCHPPSSVGTVERILDGFKAGTHDTAAFWIQHRERFVHIEYRALRGADGGYLGCLEMTQDLTEKRALQGEQRLLAWQAPTAPEPQPARTPADGHGCAHATAGGPTAAAPPSGPRPAWVEAVRVVSTLDARPLLATGAHPVGQVMAALGGLAEGEAFVLVTPFVPGPLLEKAQAIGCVAHSEAGAAGEFRTWFGRVG</sequence>
<evidence type="ECO:0008006" key="7">
    <source>
        <dbReference type="Google" id="ProtNLM"/>
    </source>
</evidence>
<dbReference type="SUPFAM" id="SSF55785">
    <property type="entry name" value="PYP-like sensor domain (PAS domain)"/>
    <property type="match status" value="1"/>
</dbReference>
<dbReference type="Proteomes" id="UP001162891">
    <property type="component" value="Chromosome"/>
</dbReference>
<dbReference type="Gene3D" id="1.20.120.520">
    <property type="entry name" value="nmb1532 protein domain like"/>
    <property type="match status" value="1"/>
</dbReference>